<dbReference type="EMBL" id="KV426124">
    <property type="protein sequence ID" value="KZV87467.1"/>
    <property type="molecule type" value="Genomic_DNA"/>
</dbReference>
<protein>
    <recommendedName>
        <fullName evidence="2">DUF6699 domain-containing protein</fullName>
    </recommendedName>
</protein>
<dbReference type="Proteomes" id="UP000077266">
    <property type="component" value="Unassembled WGS sequence"/>
</dbReference>
<name>A0A165EQC2_EXIGL</name>
<reference evidence="3 4" key="1">
    <citation type="journal article" date="2016" name="Mol. Biol. Evol.">
        <title>Comparative Genomics of Early-Diverging Mushroom-Forming Fungi Provides Insights into the Origins of Lignocellulose Decay Capabilities.</title>
        <authorList>
            <person name="Nagy L.G."/>
            <person name="Riley R."/>
            <person name="Tritt A."/>
            <person name="Adam C."/>
            <person name="Daum C."/>
            <person name="Floudas D."/>
            <person name="Sun H."/>
            <person name="Yadav J.S."/>
            <person name="Pangilinan J."/>
            <person name="Larsson K.H."/>
            <person name="Matsuura K."/>
            <person name="Barry K."/>
            <person name="Labutti K."/>
            <person name="Kuo R."/>
            <person name="Ohm R.A."/>
            <person name="Bhattacharya S.S."/>
            <person name="Shirouzu T."/>
            <person name="Yoshinaga Y."/>
            <person name="Martin F.M."/>
            <person name="Grigoriev I.V."/>
            <person name="Hibbett D.S."/>
        </authorList>
    </citation>
    <scope>NUCLEOTIDE SEQUENCE [LARGE SCALE GENOMIC DNA]</scope>
    <source>
        <strain evidence="3 4">HHB12029</strain>
    </source>
</reference>
<sequence>MTQRPDTYGYGYGTRSGTRPHYPYTPAFQPPYRYPIALPRAPRAGDAYWPRPLPPTVYHPTAGYLSAAYAPQPTAPDKSKHVRFSLPSRLRRSRTMPDLSAAYAQASTSAVPQAPERSRYMTRPPPAPSTRTEHRQPGTIPVPSVSLAPILAAHPPVLHFNLAFSSSYARLSTSSTPLSSSHRHALATSPPTSRLRIRSQMFPWPIEIVESAPRAGVRVGNVLDGLSKGLWYPLSAHEYASLDARNKSKIDAAYQTRVGRTPGAAKQGILRLDWLQGHTMFQGLAPTRESGTWALMLGWPTT</sequence>
<dbReference type="STRING" id="1314781.A0A165EQC2"/>
<evidence type="ECO:0000256" key="1">
    <source>
        <dbReference type="SAM" id="MobiDB-lite"/>
    </source>
</evidence>
<gene>
    <name evidence="3" type="ORF">EXIGLDRAFT_723687</name>
</gene>
<evidence type="ECO:0000259" key="2">
    <source>
        <dbReference type="Pfam" id="PF20415"/>
    </source>
</evidence>
<dbReference type="AlphaFoldDB" id="A0A165EQC2"/>
<dbReference type="InParanoid" id="A0A165EQC2"/>
<accession>A0A165EQC2</accession>
<dbReference type="InterPro" id="IPR046522">
    <property type="entry name" value="DUF6699"/>
</dbReference>
<dbReference type="Pfam" id="PF20415">
    <property type="entry name" value="DUF6699"/>
    <property type="match status" value="1"/>
</dbReference>
<feature type="region of interest" description="Disordered" evidence="1">
    <location>
        <begin position="173"/>
        <end position="192"/>
    </location>
</feature>
<organism evidence="3 4">
    <name type="scientific">Exidia glandulosa HHB12029</name>
    <dbReference type="NCBI Taxonomy" id="1314781"/>
    <lineage>
        <taxon>Eukaryota</taxon>
        <taxon>Fungi</taxon>
        <taxon>Dikarya</taxon>
        <taxon>Basidiomycota</taxon>
        <taxon>Agaricomycotina</taxon>
        <taxon>Agaricomycetes</taxon>
        <taxon>Auriculariales</taxon>
        <taxon>Exidiaceae</taxon>
        <taxon>Exidia</taxon>
    </lineage>
</organism>
<feature type="domain" description="DUF6699" evidence="2">
    <location>
        <begin position="158"/>
        <end position="288"/>
    </location>
</feature>
<evidence type="ECO:0000313" key="4">
    <source>
        <dbReference type="Proteomes" id="UP000077266"/>
    </source>
</evidence>
<dbReference type="OrthoDB" id="3144234at2759"/>
<keyword evidence="4" id="KW-1185">Reference proteome</keyword>
<feature type="region of interest" description="Disordered" evidence="1">
    <location>
        <begin position="106"/>
        <end position="139"/>
    </location>
</feature>
<evidence type="ECO:0000313" key="3">
    <source>
        <dbReference type="EMBL" id="KZV87467.1"/>
    </source>
</evidence>
<proteinExistence type="predicted"/>